<dbReference type="GO" id="GO:0005739">
    <property type="term" value="C:mitochondrion"/>
    <property type="evidence" value="ECO:0007669"/>
    <property type="project" value="TreeGrafter"/>
</dbReference>
<dbReference type="SUPFAM" id="SSF53067">
    <property type="entry name" value="Actin-like ATPase domain"/>
    <property type="match status" value="3"/>
</dbReference>
<organism evidence="14 15">
    <name type="scientific">Owenia fusiformis</name>
    <name type="common">Polychaete worm</name>
    <dbReference type="NCBI Taxonomy" id="6347"/>
    <lineage>
        <taxon>Eukaryota</taxon>
        <taxon>Metazoa</taxon>
        <taxon>Spiralia</taxon>
        <taxon>Lophotrochozoa</taxon>
        <taxon>Annelida</taxon>
        <taxon>Polychaeta</taxon>
        <taxon>Sedentaria</taxon>
        <taxon>Canalipalpata</taxon>
        <taxon>Sabellida</taxon>
        <taxon>Oweniida</taxon>
        <taxon>Oweniidae</taxon>
        <taxon>Owenia</taxon>
    </lineage>
</organism>
<keyword evidence="8" id="KW-0067">ATP-binding</keyword>
<dbReference type="FunFam" id="3.30.420.40:FF:000177">
    <property type="entry name" value="Glycerol kinase"/>
    <property type="match status" value="1"/>
</dbReference>
<dbReference type="NCBIfam" id="NF000756">
    <property type="entry name" value="PRK00047.1"/>
    <property type="match status" value="1"/>
</dbReference>
<dbReference type="PANTHER" id="PTHR10196">
    <property type="entry name" value="SUGAR KINASE"/>
    <property type="match status" value="1"/>
</dbReference>
<dbReference type="GO" id="GO:0006641">
    <property type="term" value="P:triglyceride metabolic process"/>
    <property type="evidence" value="ECO:0007669"/>
    <property type="project" value="TreeGrafter"/>
</dbReference>
<evidence type="ECO:0000256" key="11">
    <source>
        <dbReference type="ARBA" id="ARBA00071571"/>
    </source>
</evidence>
<evidence type="ECO:0000259" key="13">
    <source>
        <dbReference type="Pfam" id="PF02782"/>
    </source>
</evidence>
<dbReference type="AlphaFoldDB" id="A0A8S4PQG4"/>
<evidence type="ECO:0000256" key="3">
    <source>
        <dbReference type="ARBA" id="ARBA00012099"/>
    </source>
</evidence>
<protein>
    <recommendedName>
        <fullName evidence="11">Probable glycerol kinase</fullName>
        <ecNumber evidence="3">2.7.1.30</ecNumber>
    </recommendedName>
    <alternativeName>
        <fullName evidence="9">ATP:glycerol 3-phosphotransferase</fullName>
    </alternativeName>
</protein>
<name>A0A8S4PQG4_OWEFU</name>
<keyword evidence="4" id="KW-0808">Transferase</keyword>
<feature type="domain" description="Carbohydrate kinase FGGY C-terminal" evidence="13">
    <location>
        <begin position="295"/>
        <end position="483"/>
    </location>
</feature>
<dbReference type="EC" id="2.7.1.30" evidence="3"/>
<feature type="domain" description="Carbohydrate kinase FGGY N-terminal" evidence="12">
    <location>
        <begin position="31"/>
        <end position="285"/>
    </location>
</feature>
<comment type="similarity">
    <text evidence="2">Belongs to the FGGY kinase family.</text>
</comment>
<reference evidence="14" key="1">
    <citation type="submission" date="2022-03" db="EMBL/GenBank/DDBJ databases">
        <authorList>
            <person name="Martin C."/>
        </authorList>
    </citation>
    <scope>NUCLEOTIDE SEQUENCE</scope>
</reference>
<comment type="pathway">
    <text evidence="1">Polyol metabolism; glycerol degradation via glycerol kinase pathway; sn-glycerol 3-phosphate from glycerol: step 1/1.</text>
</comment>
<evidence type="ECO:0000259" key="12">
    <source>
        <dbReference type="Pfam" id="PF00370"/>
    </source>
</evidence>
<sequence>MIETKYLNFPRSITSGQMTLKMADPKFESLIVAVDQGTSSTRVLIFSSKTAELITYHQTEISQKFPKEGWCEEDPKEILSSVYVCIDKAVQNLKALGIASSNIKAIGITNQRETTIVWDKITGEPLYNAIVWLDGRTATTVDSLVSKTPKQTKEHLQPKCGLPISTYFSAVKLRWLLDNETAVQTALQDGRLMFGTVDTWLLWNMTGGLNGGVYITDVTNASRTMLMNVHSLKWDSDLCKFFDVPMSILPEIRSSSEIYGCLSEGPLKGLPISGILGDQQAALVGQACFKRGQVKNTYGTGCFMLYNTGSEAVMSEHGLLTTVAYKLGKDAPVCYALEGSVAIAGAAVRWLRDNLGIIEKSSDIEKLASTVESPHGCYFVPAFSGLFCPYWQPDARGTICGLTQFTNKAHIARACLEAVCFQSRELLDAMNQDSGIPISSIQVDGGMTENTLLMQLQADLAGIPVVRPSMPETTALGAAMAAGNAEVRHSMPETTAIGAAMAAGTAEVRPSMPETTALGAAMAAGNAEGVAVWSLKSEDLTKITTDTFSPSITDDGRDARFAQWKKAVGKAMHWETKDVPGGSINMYRTIPGGLYVLFSVGLLILAETLR</sequence>
<evidence type="ECO:0000256" key="1">
    <source>
        <dbReference type="ARBA" id="ARBA00005190"/>
    </source>
</evidence>
<dbReference type="InterPro" id="IPR042018">
    <property type="entry name" value="GK1-3_metazoan-type"/>
</dbReference>
<dbReference type="InterPro" id="IPR043129">
    <property type="entry name" value="ATPase_NBD"/>
</dbReference>
<dbReference type="Pfam" id="PF02782">
    <property type="entry name" value="FGGY_C"/>
    <property type="match status" value="1"/>
</dbReference>
<evidence type="ECO:0000256" key="10">
    <source>
        <dbReference type="ARBA" id="ARBA00052101"/>
    </source>
</evidence>
<dbReference type="CDD" id="cd07792">
    <property type="entry name" value="ASKHA_NBD_FGGY_GK1-3-like"/>
    <property type="match status" value="1"/>
</dbReference>
<dbReference type="GO" id="GO:0004370">
    <property type="term" value="F:glycerol kinase activity"/>
    <property type="evidence" value="ECO:0007669"/>
    <property type="project" value="UniProtKB-EC"/>
</dbReference>
<evidence type="ECO:0000313" key="15">
    <source>
        <dbReference type="Proteomes" id="UP000749559"/>
    </source>
</evidence>
<keyword evidence="7" id="KW-0319">Glycerol metabolism</keyword>
<dbReference type="InterPro" id="IPR018485">
    <property type="entry name" value="FGGY_C"/>
</dbReference>
<dbReference type="GO" id="GO:0006071">
    <property type="term" value="P:glycerol metabolic process"/>
    <property type="evidence" value="ECO:0007669"/>
    <property type="project" value="UniProtKB-KW"/>
</dbReference>
<keyword evidence="5" id="KW-0547">Nucleotide-binding</keyword>
<gene>
    <name evidence="14" type="ORF">OFUS_LOCUS20354</name>
</gene>
<dbReference type="InterPro" id="IPR018484">
    <property type="entry name" value="FGGY_N"/>
</dbReference>
<evidence type="ECO:0000256" key="4">
    <source>
        <dbReference type="ARBA" id="ARBA00022679"/>
    </source>
</evidence>
<dbReference type="InterPro" id="IPR018483">
    <property type="entry name" value="Carb_kinase_FGGY_CS"/>
</dbReference>
<dbReference type="GO" id="GO:0046167">
    <property type="term" value="P:glycerol-3-phosphate biosynthetic process"/>
    <property type="evidence" value="ECO:0007669"/>
    <property type="project" value="TreeGrafter"/>
</dbReference>
<evidence type="ECO:0000256" key="2">
    <source>
        <dbReference type="ARBA" id="ARBA00009156"/>
    </source>
</evidence>
<keyword evidence="15" id="KW-1185">Reference proteome</keyword>
<keyword evidence="6" id="KW-0418">Kinase</keyword>
<dbReference type="FunFam" id="3.30.420.40:FF:000108">
    <property type="entry name" value="Glycerol kinase, glycosomal"/>
    <property type="match status" value="1"/>
</dbReference>
<dbReference type="EMBL" id="CAIIXF020000010">
    <property type="protein sequence ID" value="CAH1795884.1"/>
    <property type="molecule type" value="Genomic_DNA"/>
</dbReference>
<evidence type="ECO:0000256" key="6">
    <source>
        <dbReference type="ARBA" id="ARBA00022777"/>
    </source>
</evidence>
<comment type="caution">
    <text evidence="14">The sequence shown here is derived from an EMBL/GenBank/DDBJ whole genome shotgun (WGS) entry which is preliminary data.</text>
</comment>
<dbReference type="Gene3D" id="3.30.420.40">
    <property type="match status" value="3"/>
</dbReference>
<evidence type="ECO:0000313" key="14">
    <source>
        <dbReference type="EMBL" id="CAH1795884.1"/>
    </source>
</evidence>
<accession>A0A8S4PQG4</accession>
<dbReference type="Pfam" id="PF00370">
    <property type="entry name" value="FGGY_N"/>
    <property type="match status" value="1"/>
</dbReference>
<evidence type="ECO:0000256" key="8">
    <source>
        <dbReference type="ARBA" id="ARBA00022840"/>
    </source>
</evidence>
<dbReference type="PROSITE" id="PS00933">
    <property type="entry name" value="FGGY_KINASES_1"/>
    <property type="match status" value="1"/>
</dbReference>
<dbReference type="InterPro" id="IPR005999">
    <property type="entry name" value="Glycerol_kin"/>
</dbReference>
<dbReference type="Proteomes" id="UP000749559">
    <property type="component" value="Unassembled WGS sequence"/>
</dbReference>
<dbReference type="OrthoDB" id="5422795at2759"/>
<comment type="catalytic activity">
    <reaction evidence="10">
        <text>glycerol + ATP = sn-glycerol 3-phosphate + ADP + H(+)</text>
        <dbReference type="Rhea" id="RHEA:21644"/>
        <dbReference type="ChEBI" id="CHEBI:15378"/>
        <dbReference type="ChEBI" id="CHEBI:17754"/>
        <dbReference type="ChEBI" id="CHEBI:30616"/>
        <dbReference type="ChEBI" id="CHEBI:57597"/>
        <dbReference type="ChEBI" id="CHEBI:456216"/>
        <dbReference type="EC" id="2.7.1.30"/>
    </reaction>
</comment>
<evidence type="ECO:0000256" key="7">
    <source>
        <dbReference type="ARBA" id="ARBA00022798"/>
    </source>
</evidence>
<proteinExistence type="inferred from homology"/>
<dbReference type="GO" id="GO:0005524">
    <property type="term" value="F:ATP binding"/>
    <property type="evidence" value="ECO:0007669"/>
    <property type="project" value="UniProtKB-KW"/>
</dbReference>
<evidence type="ECO:0000256" key="5">
    <source>
        <dbReference type="ARBA" id="ARBA00022741"/>
    </source>
</evidence>
<dbReference type="NCBIfam" id="TIGR01311">
    <property type="entry name" value="glycerol_kin"/>
    <property type="match status" value="1"/>
</dbReference>
<dbReference type="PANTHER" id="PTHR10196:SF69">
    <property type="entry name" value="GLYCEROL KINASE"/>
    <property type="match status" value="1"/>
</dbReference>
<evidence type="ECO:0000256" key="9">
    <source>
        <dbReference type="ARBA" id="ARBA00043149"/>
    </source>
</evidence>